<evidence type="ECO:0000256" key="1">
    <source>
        <dbReference type="SAM" id="Phobius"/>
    </source>
</evidence>
<keyword evidence="1" id="KW-1133">Transmembrane helix</keyword>
<proteinExistence type="predicted"/>
<comment type="caution">
    <text evidence="2">The sequence shown here is derived from an EMBL/GenBank/DDBJ whole genome shotgun (WGS) entry which is preliminary data.</text>
</comment>
<gene>
    <name evidence="2" type="ORF">BUTYVIB_01049</name>
</gene>
<sequence>MLNIEYIQFYLFYFALEYATIMLEIYAIRQAVLLNLTSDNFNY</sequence>
<dbReference type="Proteomes" id="UP000006238">
    <property type="component" value="Unassembled WGS sequence"/>
</dbReference>
<name>D4RYY5_9FIRM</name>
<organism evidence="2 3">
    <name type="scientific">Eshraghiella crossota DSM 2876</name>
    <dbReference type="NCBI Taxonomy" id="511680"/>
    <lineage>
        <taxon>Bacteria</taxon>
        <taxon>Bacillati</taxon>
        <taxon>Bacillota</taxon>
        <taxon>Clostridia</taxon>
        <taxon>Lachnospirales</taxon>
        <taxon>Lachnospiraceae</taxon>
        <taxon>Eshraghiella</taxon>
    </lineage>
</organism>
<keyword evidence="1" id="KW-0812">Transmembrane</keyword>
<accession>D4RYY5</accession>
<reference evidence="2 3" key="1">
    <citation type="submission" date="2010-02" db="EMBL/GenBank/DDBJ databases">
        <authorList>
            <person name="Weinstock G."/>
            <person name="Sodergren E."/>
            <person name="Clifton S."/>
            <person name="Fulton L."/>
            <person name="Fulton B."/>
            <person name="Courtney L."/>
            <person name="Fronick C."/>
            <person name="Harrison M."/>
            <person name="Strong C."/>
            <person name="Farmer C."/>
            <person name="Delahaunty K."/>
            <person name="Markovic C."/>
            <person name="Hall O."/>
            <person name="Minx P."/>
            <person name="Tomlinson C."/>
            <person name="Mitreva M."/>
            <person name="Nelson J."/>
            <person name="Hou S."/>
            <person name="Wollam A."/>
            <person name="Pepin K.H."/>
            <person name="Johnson M."/>
            <person name="Bhonagiri V."/>
            <person name="Zhang X."/>
            <person name="Suruliraj S."/>
            <person name="Warren W."/>
            <person name="Chinwalla A."/>
            <person name="Mardis E.R."/>
            <person name="Wilson R.K."/>
        </authorList>
    </citation>
    <scope>NUCLEOTIDE SEQUENCE [LARGE SCALE GENOMIC DNA]</scope>
    <source>
        <strain evidence="2 3">DSM 2876</strain>
    </source>
</reference>
<evidence type="ECO:0000313" key="3">
    <source>
        <dbReference type="Proteomes" id="UP000006238"/>
    </source>
</evidence>
<feature type="transmembrane region" description="Helical" evidence="1">
    <location>
        <begin position="6"/>
        <end position="28"/>
    </location>
</feature>
<keyword evidence="3" id="KW-1185">Reference proteome</keyword>
<evidence type="ECO:0000313" key="2">
    <source>
        <dbReference type="EMBL" id="EFF68686.1"/>
    </source>
</evidence>
<dbReference type="HOGENOM" id="CLU_3230924_0_0_9"/>
<protein>
    <submittedName>
        <fullName evidence="2">Uncharacterized protein</fullName>
    </submittedName>
</protein>
<keyword evidence="1" id="KW-0472">Membrane</keyword>
<dbReference type="EMBL" id="ABWN01000026">
    <property type="protein sequence ID" value="EFF68686.1"/>
    <property type="molecule type" value="Genomic_DNA"/>
</dbReference>
<dbReference type="AlphaFoldDB" id="D4RYY5"/>